<keyword evidence="2" id="KW-0472">Membrane</keyword>
<proteinExistence type="predicted"/>
<protein>
    <recommendedName>
        <fullName evidence="5">YcxB-like protein domain-containing protein</fullName>
    </recommendedName>
</protein>
<keyword evidence="2" id="KW-0812">Transmembrane</keyword>
<evidence type="ECO:0000256" key="1">
    <source>
        <dbReference type="SAM" id="MobiDB-lite"/>
    </source>
</evidence>
<feature type="region of interest" description="Disordered" evidence="1">
    <location>
        <begin position="1"/>
        <end position="23"/>
    </location>
</feature>
<reference evidence="3 4" key="1">
    <citation type="submission" date="2019-07" db="EMBL/GenBank/DDBJ databases">
        <title>Hymenobacter sp. straun FUR1 Genome sequencing and assembly.</title>
        <authorList>
            <person name="Chhetri G."/>
        </authorList>
    </citation>
    <scope>NUCLEOTIDE SEQUENCE [LARGE SCALE GENOMIC DNA]</scope>
    <source>
        <strain evidence="3 4">Fur1</strain>
    </source>
</reference>
<dbReference type="RefSeq" id="WP_144848317.1">
    <property type="nucleotide sequence ID" value="NZ_VMRJ01000003.1"/>
</dbReference>
<name>A0A558BV68_9BACT</name>
<accession>A0A558BV68</accession>
<comment type="caution">
    <text evidence="3">The sequence shown here is derived from an EMBL/GenBank/DDBJ whole genome shotgun (WGS) entry which is preliminary data.</text>
</comment>
<evidence type="ECO:0008006" key="5">
    <source>
        <dbReference type="Google" id="ProtNLM"/>
    </source>
</evidence>
<dbReference type="EMBL" id="VMRJ01000003">
    <property type="protein sequence ID" value="TVT40418.1"/>
    <property type="molecule type" value="Genomic_DNA"/>
</dbReference>
<organism evidence="3 4">
    <name type="scientific">Hymenobacter setariae</name>
    <dbReference type="NCBI Taxonomy" id="2594794"/>
    <lineage>
        <taxon>Bacteria</taxon>
        <taxon>Pseudomonadati</taxon>
        <taxon>Bacteroidota</taxon>
        <taxon>Cytophagia</taxon>
        <taxon>Cytophagales</taxon>
        <taxon>Hymenobacteraceae</taxon>
        <taxon>Hymenobacter</taxon>
    </lineage>
</organism>
<keyword evidence="4" id="KW-1185">Reference proteome</keyword>
<dbReference type="AlphaFoldDB" id="A0A558BV68"/>
<dbReference type="Proteomes" id="UP000317624">
    <property type="component" value="Unassembled WGS sequence"/>
</dbReference>
<evidence type="ECO:0000313" key="3">
    <source>
        <dbReference type="EMBL" id="TVT40418.1"/>
    </source>
</evidence>
<evidence type="ECO:0000256" key="2">
    <source>
        <dbReference type="SAM" id="Phobius"/>
    </source>
</evidence>
<keyword evidence="2" id="KW-1133">Transmembrane helix</keyword>
<gene>
    <name evidence="3" type="ORF">FNT36_13135</name>
</gene>
<sequence length="208" mass="24565">MNQPNQRGGGSGYRQQQVQQPAPGTIKTKKYQFDTNVYTRIAMGEVWRKEWWYATIPFAVGLLPAIIWHSWWWLLLSVVLTVIYVLLRSAQITGITQMEQSKPLFERMNYEMDQRQLIMRQSEQRAMALPWDQIARVRREPDAYLLYLKTPEEAFAELSPWRQWLARTFDVPVFLHLPLRLFNNDNDRKLFDALLRRKNLLVDGAPAA</sequence>
<feature type="transmembrane region" description="Helical" evidence="2">
    <location>
        <begin position="73"/>
        <end position="90"/>
    </location>
</feature>
<dbReference type="OrthoDB" id="1352552at2"/>
<evidence type="ECO:0000313" key="4">
    <source>
        <dbReference type="Proteomes" id="UP000317624"/>
    </source>
</evidence>